<feature type="domain" description="Hemerythrin-like" evidence="1">
    <location>
        <begin position="26"/>
        <end position="142"/>
    </location>
</feature>
<sequence length="143" mass="16184">MPFPWSLIVMPPGDFDEPHERQAIEMAAVHNMFIRALNAIHAQADTIRDDQAKDFAFFCLSFCEMLHHHHDIEESMAFPFFETKLGAGAMSDNVSQHRAFDASFSSFQSWFQDVYDGKATYSASVVLEKVDALGDILVLHLTD</sequence>
<dbReference type="Pfam" id="PF01814">
    <property type="entry name" value="Hemerythrin"/>
    <property type="match status" value="1"/>
</dbReference>
<protein>
    <recommendedName>
        <fullName evidence="1">Hemerythrin-like domain-containing protein</fullName>
    </recommendedName>
</protein>
<dbReference type="InterPro" id="IPR012312">
    <property type="entry name" value="Hemerythrin-like"/>
</dbReference>
<dbReference type="InterPro" id="IPR053206">
    <property type="entry name" value="Dimeric_xanthone_biosynth"/>
</dbReference>
<proteinExistence type="predicted"/>
<dbReference type="CDD" id="cd12108">
    <property type="entry name" value="Hr-like"/>
    <property type="match status" value="1"/>
</dbReference>
<comment type="caution">
    <text evidence="2">The sequence shown here is derived from an EMBL/GenBank/DDBJ whole genome shotgun (WGS) entry which is preliminary data.</text>
</comment>
<evidence type="ECO:0000313" key="3">
    <source>
        <dbReference type="Proteomes" id="UP001221142"/>
    </source>
</evidence>
<dbReference type="Proteomes" id="UP001221142">
    <property type="component" value="Unassembled WGS sequence"/>
</dbReference>
<dbReference type="AlphaFoldDB" id="A0AAD7CIQ3"/>
<evidence type="ECO:0000313" key="2">
    <source>
        <dbReference type="EMBL" id="KAJ7650089.1"/>
    </source>
</evidence>
<keyword evidence="3" id="KW-1185">Reference proteome</keyword>
<dbReference type="PANTHER" id="PTHR38048:SF2">
    <property type="entry name" value="HEMERYTHRIN-LIKE DOMAIN-CONTAINING PROTEIN"/>
    <property type="match status" value="1"/>
</dbReference>
<name>A0AAD7CIQ3_9AGAR</name>
<dbReference type="PANTHER" id="PTHR38048">
    <property type="entry name" value="EXPRESSED PROTEIN"/>
    <property type="match status" value="1"/>
</dbReference>
<reference evidence="2" key="1">
    <citation type="submission" date="2023-03" db="EMBL/GenBank/DDBJ databases">
        <title>Massive genome expansion in bonnet fungi (Mycena s.s.) driven by repeated elements and novel gene families across ecological guilds.</title>
        <authorList>
            <consortium name="Lawrence Berkeley National Laboratory"/>
            <person name="Harder C.B."/>
            <person name="Miyauchi S."/>
            <person name="Viragh M."/>
            <person name="Kuo A."/>
            <person name="Thoen E."/>
            <person name="Andreopoulos B."/>
            <person name="Lu D."/>
            <person name="Skrede I."/>
            <person name="Drula E."/>
            <person name="Henrissat B."/>
            <person name="Morin E."/>
            <person name="Kohler A."/>
            <person name="Barry K."/>
            <person name="LaButti K."/>
            <person name="Morin E."/>
            <person name="Salamov A."/>
            <person name="Lipzen A."/>
            <person name="Mereny Z."/>
            <person name="Hegedus B."/>
            <person name="Baldrian P."/>
            <person name="Stursova M."/>
            <person name="Weitz H."/>
            <person name="Taylor A."/>
            <person name="Grigoriev I.V."/>
            <person name="Nagy L.G."/>
            <person name="Martin F."/>
            <person name="Kauserud H."/>
        </authorList>
    </citation>
    <scope>NUCLEOTIDE SEQUENCE</scope>
    <source>
        <strain evidence="2">9284</strain>
    </source>
</reference>
<evidence type="ECO:0000259" key="1">
    <source>
        <dbReference type="Pfam" id="PF01814"/>
    </source>
</evidence>
<dbReference type="Gene3D" id="1.20.120.520">
    <property type="entry name" value="nmb1532 protein domain like"/>
    <property type="match status" value="1"/>
</dbReference>
<accession>A0AAD7CIQ3</accession>
<dbReference type="EMBL" id="JARKIF010000001">
    <property type="protein sequence ID" value="KAJ7650089.1"/>
    <property type="molecule type" value="Genomic_DNA"/>
</dbReference>
<gene>
    <name evidence="2" type="ORF">FB45DRAFT_997236</name>
</gene>
<organism evidence="2 3">
    <name type="scientific">Roridomyces roridus</name>
    <dbReference type="NCBI Taxonomy" id="1738132"/>
    <lineage>
        <taxon>Eukaryota</taxon>
        <taxon>Fungi</taxon>
        <taxon>Dikarya</taxon>
        <taxon>Basidiomycota</taxon>
        <taxon>Agaricomycotina</taxon>
        <taxon>Agaricomycetes</taxon>
        <taxon>Agaricomycetidae</taxon>
        <taxon>Agaricales</taxon>
        <taxon>Marasmiineae</taxon>
        <taxon>Mycenaceae</taxon>
        <taxon>Roridomyces</taxon>
    </lineage>
</organism>